<proteinExistence type="predicted"/>
<dbReference type="Proteomes" id="UP000771736">
    <property type="component" value="Unassembled WGS sequence"/>
</dbReference>
<comment type="caution">
    <text evidence="1">The sequence shown here is derived from an EMBL/GenBank/DDBJ whole genome shotgun (WGS) entry which is preliminary data.</text>
</comment>
<dbReference type="EMBL" id="JABZSJ010000052">
    <property type="protein sequence ID" value="MBF1384913.1"/>
    <property type="molecule type" value="Genomic_DNA"/>
</dbReference>
<dbReference type="AlphaFoldDB" id="A0A930HNJ0"/>
<reference evidence="1" key="1">
    <citation type="submission" date="2020-04" db="EMBL/GenBank/DDBJ databases">
        <title>Deep metagenomics examines the oral microbiome during advanced dental caries in children, revealing novel taxa and co-occurrences with host molecules.</title>
        <authorList>
            <person name="Baker J.L."/>
            <person name="Morton J.T."/>
            <person name="Dinis M."/>
            <person name="Alvarez R."/>
            <person name="Tran N.C."/>
            <person name="Knight R."/>
            <person name="Edlund A."/>
        </authorList>
    </citation>
    <scope>NUCLEOTIDE SEQUENCE</scope>
    <source>
        <strain evidence="1">JCVI_44_bin.5</strain>
    </source>
</reference>
<organism evidence="1 2">
    <name type="scientific">Prevotella aurantiaca</name>
    <dbReference type="NCBI Taxonomy" id="596085"/>
    <lineage>
        <taxon>Bacteria</taxon>
        <taxon>Pseudomonadati</taxon>
        <taxon>Bacteroidota</taxon>
        <taxon>Bacteroidia</taxon>
        <taxon>Bacteroidales</taxon>
        <taxon>Prevotellaceae</taxon>
        <taxon>Prevotella</taxon>
    </lineage>
</organism>
<name>A0A930HNJ0_9BACT</name>
<evidence type="ECO:0000313" key="2">
    <source>
        <dbReference type="Proteomes" id="UP000771736"/>
    </source>
</evidence>
<gene>
    <name evidence="1" type="ORF">HXN26_08730</name>
</gene>
<sequence length="63" mass="7139">MDVHEFRQLVLDDLLARKNAKGEAAISEEQAKDLLNELTDDQLSEGMLFNEPKDVADIIIQIK</sequence>
<dbReference type="RefSeq" id="WP_273160720.1">
    <property type="nucleotide sequence ID" value="NZ_CALCFI010000080.1"/>
</dbReference>
<accession>A0A930HNJ0</accession>
<evidence type="ECO:0000313" key="1">
    <source>
        <dbReference type="EMBL" id="MBF1384913.1"/>
    </source>
</evidence>
<protein>
    <submittedName>
        <fullName evidence="1">Uncharacterized protein</fullName>
    </submittedName>
</protein>